<feature type="domain" description="HTH tetR-type" evidence="5">
    <location>
        <begin position="14"/>
        <end position="74"/>
    </location>
</feature>
<evidence type="ECO:0000313" key="7">
    <source>
        <dbReference type="Proteomes" id="UP000238217"/>
    </source>
</evidence>
<dbReference type="AlphaFoldDB" id="A0A2T0YBA8"/>
<dbReference type="EMBL" id="PVTY01000026">
    <property type="protein sequence ID" value="PRZ12006.1"/>
    <property type="molecule type" value="Genomic_DNA"/>
</dbReference>
<dbReference type="SUPFAM" id="SSF46689">
    <property type="entry name" value="Homeodomain-like"/>
    <property type="match status" value="1"/>
</dbReference>
<keyword evidence="7" id="KW-1185">Reference proteome</keyword>
<keyword evidence="3" id="KW-0804">Transcription</keyword>
<dbReference type="PROSITE" id="PS01081">
    <property type="entry name" value="HTH_TETR_1"/>
    <property type="match status" value="1"/>
</dbReference>
<keyword evidence="1" id="KW-0805">Transcription regulation</keyword>
<name>A0A2T0YBA8_9MICC</name>
<gene>
    <name evidence="6" type="ORF">BCL67_1268</name>
</gene>
<dbReference type="PANTHER" id="PTHR30055">
    <property type="entry name" value="HTH-TYPE TRANSCRIPTIONAL REGULATOR RUTR"/>
    <property type="match status" value="1"/>
</dbReference>
<dbReference type="Pfam" id="PF00440">
    <property type="entry name" value="TetR_N"/>
    <property type="match status" value="1"/>
</dbReference>
<dbReference type="Gene3D" id="1.10.357.10">
    <property type="entry name" value="Tetracycline Repressor, domain 2"/>
    <property type="match status" value="1"/>
</dbReference>
<dbReference type="InterPro" id="IPR041347">
    <property type="entry name" value="MftR_C"/>
</dbReference>
<dbReference type="PROSITE" id="PS50977">
    <property type="entry name" value="HTH_TETR_2"/>
    <property type="match status" value="1"/>
</dbReference>
<evidence type="ECO:0000259" key="5">
    <source>
        <dbReference type="PROSITE" id="PS50977"/>
    </source>
</evidence>
<dbReference type="Gene3D" id="1.10.10.60">
    <property type="entry name" value="Homeodomain-like"/>
    <property type="match status" value="1"/>
</dbReference>
<dbReference type="Pfam" id="PF17754">
    <property type="entry name" value="TetR_C_14"/>
    <property type="match status" value="1"/>
</dbReference>
<dbReference type="InterPro" id="IPR023772">
    <property type="entry name" value="DNA-bd_HTH_TetR-type_CS"/>
</dbReference>
<proteinExistence type="predicted"/>
<protein>
    <submittedName>
        <fullName evidence="6">TetR family transcriptional regulator</fullName>
    </submittedName>
</protein>
<accession>A0A2T0YBA8</accession>
<dbReference type="InterPro" id="IPR001647">
    <property type="entry name" value="HTH_TetR"/>
</dbReference>
<evidence type="ECO:0000256" key="1">
    <source>
        <dbReference type="ARBA" id="ARBA00023015"/>
    </source>
</evidence>
<dbReference type="GO" id="GO:0003700">
    <property type="term" value="F:DNA-binding transcription factor activity"/>
    <property type="evidence" value="ECO:0007669"/>
    <property type="project" value="TreeGrafter"/>
</dbReference>
<comment type="caution">
    <text evidence="6">The sequence shown here is derived from an EMBL/GenBank/DDBJ whole genome shotgun (WGS) entry which is preliminary data.</text>
</comment>
<dbReference type="RefSeq" id="WP_106124039.1">
    <property type="nucleotide sequence ID" value="NZ_PVTY01000026.1"/>
</dbReference>
<reference evidence="6 7" key="1">
    <citation type="submission" date="2018-03" db="EMBL/GenBank/DDBJ databases">
        <title>Comparative analysis of microorganisms from saline springs in Andes Mountain Range, Colombia.</title>
        <authorList>
            <person name="Rubin E."/>
        </authorList>
    </citation>
    <scope>NUCLEOTIDE SEQUENCE [LARGE SCALE GENOMIC DNA]</scope>
    <source>
        <strain evidence="6 7">CG 35</strain>
    </source>
</reference>
<dbReference type="PANTHER" id="PTHR30055:SF238">
    <property type="entry name" value="MYCOFACTOCIN BIOSYNTHESIS TRANSCRIPTIONAL REGULATOR MFTR-RELATED"/>
    <property type="match status" value="1"/>
</dbReference>
<dbReference type="GO" id="GO:0000976">
    <property type="term" value="F:transcription cis-regulatory region binding"/>
    <property type="evidence" value="ECO:0007669"/>
    <property type="project" value="TreeGrafter"/>
</dbReference>
<dbReference type="Proteomes" id="UP000238217">
    <property type="component" value="Unassembled WGS sequence"/>
</dbReference>
<dbReference type="InterPro" id="IPR009057">
    <property type="entry name" value="Homeodomain-like_sf"/>
</dbReference>
<keyword evidence="2 4" id="KW-0238">DNA-binding</keyword>
<evidence type="ECO:0000256" key="4">
    <source>
        <dbReference type="PROSITE-ProRule" id="PRU00335"/>
    </source>
</evidence>
<dbReference type="OrthoDB" id="8688418at2"/>
<organism evidence="6 7">
    <name type="scientific">Nesterenkonia sandarakina</name>
    <dbReference type="NCBI Taxonomy" id="272918"/>
    <lineage>
        <taxon>Bacteria</taxon>
        <taxon>Bacillati</taxon>
        <taxon>Actinomycetota</taxon>
        <taxon>Actinomycetes</taxon>
        <taxon>Micrococcales</taxon>
        <taxon>Micrococcaceae</taxon>
        <taxon>Nesterenkonia</taxon>
    </lineage>
</organism>
<evidence type="ECO:0000256" key="3">
    <source>
        <dbReference type="ARBA" id="ARBA00023163"/>
    </source>
</evidence>
<evidence type="ECO:0000313" key="6">
    <source>
        <dbReference type="EMBL" id="PRZ12006.1"/>
    </source>
</evidence>
<dbReference type="InterPro" id="IPR050109">
    <property type="entry name" value="HTH-type_TetR-like_transc_reg"/>
</dbReference>
<evidence type="ECO:0000256" key="2">
    <source>
        <dbReference type="ARBA" id="ARBA00023125"/>
    </source>
</evidence>
<sequence>MDVKHVGLREIKKRMTRDAIAAAALKLAEQKGLNEVTVEEIAREAFVSPRTISNYFASKEEAVLAAGDLGIEKVLDEFSSRPSDEPPLRALRELLSDYAREHPDHLRGASKMTRLEQLNPTLRPHRIAREVEMVEMLSARVAARTGTSVTSDLYPSVVASAAMTAMITSLAIWSREELSDESLPRLIEDAFNMMTAGYPMTRQEPRTTDAPVETSSP</sequence>
<feature type="DNA-binding region" description="H-T-H motif" evidence="4">
    <location>
        <begin position="37"/>
        <end position="56"/>
    </location>
</feature>